<evidence type="ECO:0000256" key="7">
    <source>
        <dbReference type="ARBA" id="ARBA00022840"/>
    </source>
</evidence>
<feature type="domain" description="Histidine kinase" evidence="8">
    <location>
        <begin position="289"/>
        <end position="490"/>
    </location>
</feature>
<organism evidence="9">
    <name type="scientific">freshwater metagenome</name>
    <dbReference type="NCBI Taxonomy" id="449393"/>
    <lineage>
        <taxon>unclassified sequences</taxon>
        <taxon>metagenomes</taxon>
        <taxon>ecological metagenomes</taxon>
    </lineage>
</organism>
<dbReference type="AlphaFoldDB" id="A0A6J6GGK4"/>
<dbReference type="GO" id="GO:0004673">
    <property type="term" value="F:protein histidine kinase activity"/>
    <property type="evidence" value="ECO:0007669"/>
    <property type="project" value="UniProtKB-EC"/>
</dbReference>
<keyword evidence="5" id="KW-0547">Nucleotide-binding</keyword>
<dbReference type="InterPro" id="IPR005467">
    <property type="entry name" value="His_kinase_dom"/>
</dbReference>
<dbReference type="InterPro" id="IPR038424">
    <property type="entry name" value="H_kinase_PdtaS_GAF_sf"/>
</dbReference>
<dbReference type="InterPro" id="IPR036890">
    <property type="entry name" value="HATPase_C_sf"/>
</dbReference>
<dbReference type="InterPro" id="IPR003594">
    <property type="entry name" value="HATPase_dom"/>
</dbReference>
<dbReference type="EC" id="2.7.13.3" evidence="2"/>
<dbReference type="SUPFAM" id="SSF55874">
    <property type="entry name" value="ATPase domain of HSP90 chaperone/DNA topoisomerase II/histidine kinase"/>
    <property type="match status" value="1"/>
</dbReference>
<evidence type="ECO:0000313" key="10">
    <source>
        <dbReference type="EMBL" id="CAB4622037.1"/>
    </source>
</evidence>
<evidence type="ECO:0000256" key="4">
    <source>
        <dbReference type="ARBA" id="ARBA00022679"/>
    </source>
</evidence>
<dbReference type="InterPro" id="IPR011495">
    <property type="entry name" value="Sig_transdc_His_kin_sub2_dim/P"/>
</dbReference>
<protein>
    <recommendedName>
        <fullName evidence="2">histidine kinase</fullName>
        <ecNumber evidence="2">2.7.13.3</ecNumber>
    </recommendedName>
</protein>
<evidence type="ECO:0000256" key="3">
    <source>
        <dbReference type="ARBA" id="ARBA00022553"/>
    </source>
</evidence>
<dbReference type="Gene3D" id="3.30.450.20">
    <property type="entry name" value="PAS domain"/>
    <property type="match status" value="1"/>
</dbReference>
<dbReference type="Pfam" id="PF02518">
    <property type="entry name" value="HATPase_c"/>
    <property type="match status" value="1"/>
</dbReference>
<dbReference type="PANTHER" id="PTHR41523:SF8">
    <property type="entry name" value="ETHYLENE RESPONSE SENSOR PROTEIN"/>
    <property type="match status" value="1"/>
</dbReference>
<evidence type="ECO:0000259" key="8">
    <source>
        <dbReference type="PROSITE" id="PS50109"/>
    </source>
</evidence>
<dbReference type="Pfam" id="PF12282">
    <property type="entry name" value="GAF_PdtaS"/>
    <property type="match status" value="1"/>
</dbReference>
<evidence type="ECO:0000313" key="11">
    <source>
        <dbReference type="EMBL" id="CAB4922367.1"/>
    </source>
</evidence>
<keyword evidence="7" id="KW-0067">ATP-binding</keyword>
<accession>A0A6J6GGK4</accession>
<dbReference type="EMBL" id="CAEZUO010000013">
    <property type="protein sequence ID" value="CAB4599400.1"/>
    <property type="molecule type" value="Genomic_DNA"/>
</dbReference>
<dbReference type="Gene3D" id="3.30.450.280">
    <property type="entry name" value="GAF domain"/>
    <property type="match status" value="1"/>
</dbReference>
<comment type="catalytic activity">
    <reaction evidence="1">
        <text>ATP + protein L-histidine = ADP + protein N-phospho-L-histidine.</text>
        <dbReference type="EC" id="2.7.13.3"/>
    </reaction>
</comment>
<dbReference type="InterPro" id="IPR022066">
    <property type="entry name" value="PdtaS_GAF"/>
</dbReference>
<dbReference type="EMBL" id="CAEZVK010000004">
    <property type="protein sequence ID" value="CAB4622037.1"/>
    <property type="molecule type" value="Genomic_DNA"/>
</dbReference>
<dbReference type="InterPro" id="IPR004358">
    <property type="entry name" value="Sig_transdc_His_kin-like_C"/>
</dbReference>
<reference evidence="9" key="1">
    <citation type="submission" date="2020-05" db="EMBL/GenBank/DDBJ databases">
        <authorList>
            <person name="Chiriac C."/>
            <person name="Salcher M."/>
            <person name="Ghai R."/>
            <person name="Kavagutti S V."/>
        </authorList>
    </citation>
    <scope>NUCLEOTIDE SEQUENCE</scope>
</reference>
<sequence length="490" mass="52930">MANLAELAEQRSRLTAAETDHLQRLLGTWGLLADLSFSDLMLFGRDRSADDERSMVVLGQIRPTTSQTLFTNDWVGRVVTAAERPLVDRTFATGEFAEGEIPPGAIEGPVRETCIPVTFGGRTIAVLTRDANQIVARQDGILERTYLDVFNRFAEMVADGGFPFSGEEERGVVMPRVGDGVMVLDAEQRVQFASPNAISALHRIGVHANSEGERFGELGLPDSPVQAAFALARPTAEEIERGPNVTILLRIVPLVADGTVTGALVLMRDISELRRRDLMLLSKDATIREIHHRVKNNLQTISALLRLQGRRLSSPEAKAAVEESVRRIRSIALVHETLSITIGDDVPFIEIVRPLVRMVEEGLISPDRPIRFTVVGDAGILPADVATPLAVVLTELLQNVVDHAFPAGPSDDVTVIVELENTGTRLRVTVTDNGVGTAPGFTIDDSTGLGLSIVRTLVTTELGGTIGFSAGEGTSDRPGTAVRISVPVRR</sequence>
<keyword evidence="4" id="KW-0808">Transferase</keyword>
<evidence type="ECO:0000256" key="5">
    <source>
        <dbReference type="ARBA" id="ARBA00022741"/>
    </source>
</evidence>
<dbReference type="Pfam" id="PF07568">
    <property type="entry name" value="HisKA_2"/>
    <property type="match status" value="1"/>
</dbReference>
<gene>
    <name evidence="9" type="ORF">UFOPK1827_00475</name>
    <name evidence="10" type="ORF">UFOPK2000_00110</name>
    <name evidence="11" type="ORF">UFOPK3708_00329</name>
</gene>
<evidence type="ECO:0000256" key="1">
    <source>
        <dbReference type="ARBA" id="ARBA00000085"/>
    </source>
</evidence>
<evidence type="ECO:0000256" key="2">
    <source>
        <dbReference type="ARBA" id="ARBA00012438"/>
    </source>
</evidence>
<dbReference type="Gene3D" id="3.30.565.10">
    <property type="entry name" value="Histidine kinase-like ATPase, C-terminal domain"/>
    <property type="match status" value="1"/>
</dbReference>
<dbReference type="PROSITE" id="PS50109">
    <property type="entry name" value="HIS_KIN"/>
    <property type="match status" value="1"/>
</dbReference>
<proteinExistence type="predicted"/>
<dbReference type="PANTHER" id="PTHR41523">
    <property type="entry name" value="TWO-COMPONENT SYSTEM SENSOR PROTEIN"/>
    <property type="match status" value="1"/>
</dbReference>
<dbReference type="GO" id="GO:0005524">
    <property type="term" value="F:ATP binding"/>
    <property type="evidence" value="ECO:0007669"/>
    <property type="project" value="UniProtKB-KW"/>
</dbReference>
<evidence type="ECO:0000256" key="6">
    <source>
        <dbReference type="ARBA" id="ARBA00022777"/>
    </source>
</evidence>
<dbReference type="SMART" id="SM00387">
    <property type="entry name" value="HATPase_c"/>
    <property type="match status" value="1"/>
</dbReference>
<keyword evidence="3" id="KW-0597">Phosphoprotein</keyword>
<evidence type="ECO:0000313" key="9">
    <source>
        <dbReference type="EMBL" id="CAB4599400.1"/>
    </source>
</evidence>
<dbReference type="EMBL" id="CAFBNA010000009">
    <property type="protein sequence ID" value="CAB4922367.1"/>
    <property type="molecule type" value="Genomic_DNA"/>
</dbReference>
<dbReference type="PRINTS" id="PR00344">
    <property type="entry name" value="BCTRLSENSOR"/>
</dbReference>
<keyword evidence="6" id="KW-0418">Kinase</keyword>
<name>A0A6J6GGK4_9ZZZZ</name>